<evidence type="ECO:0000313" key="3">
    <source>
        <dbReference type="Proteomes" id="UP000076848"/>
    </source>
</evidence>
<dbReference type="Proteomes" id="UP000076848">
    <property type="component" value="Unassembled WGS sequence"/>
</dbReference>
<dbReference type="AlphaFoldDB" id="A0A157SMW0"/>
<keyword evidence="1" id="KW-0472">Membrane</keyword>
<sequence length="140" mass="16413">MQWLRYMIWLMVSGYLVWSAWSLRAGRYEESVGMFASALLTGALYHFFFRRHIIQDALRERLEKEGLRVPATILSVQQTSRYLNETPVMRVKVKYTAGGREHTHEIKQPVSYLAVSHLQPHKRITVLVDPKNTDRFLPQP</sequence>
<keyword evidence="1" id="KW-0812">Transmembrane</keyword>
<organism evidence="2 3">
    <name type="scientific">Bordetella ansorpii</name>
    <dbReference type="NCBI Taxonomy" id="288768"/>
    <lineage>
        <taxon>Bacteria</taxon>
        <taxon>Pseudomonadati</taxon>
        <taxon>Pseudomonadota</taxon>
        <taxon>Betaproteobacteria</taxon>
        <taxon>Burkholderiales</taxon>
        <taxon>Alcaligenaceae</taxon>
        <taxon>Bordetella</taxon>
    </lineage>
</organism>
<dbReference type="EMBL" id="FKIF01000007">
    <property type="protein sequence ID" value="SAI71808.1"/>
    <property type="molecule type" value="Genomic_DNA"/>
</dbReference>
<gene>
    <name evidence="2" type="ORF">SAMEA3906486_03763</name>
</gene>
<accession>A0A157SMW0</accession>
<feature type="transmembrane region" description="Helical" evidence="1">
    <location>
        <begin position="7"/>
        <end position="26"/>
    </location>
</feature>
<dbReference type="STRING" id="288768.SAMEA3906486_03763"/>
<evidence type="ECO:0000313" key="2">
    <source>
        <dbReference type="EMBL" id="SAI71808.1"/>
    </source>
</evidence>
<protein>
    <recommendedName>
        <fullName evidence="4">DUF3592 domain-containing protein</fullName>
    </recommendedName>
</protein>
<name>A0A157SMW0_9BORD</name>
<proteinExistence type="predicted"/>
<keyword evidence="1" id="KW-1133">Transmembrane helix</keyword>
<evidence type="ECO:0008006" key="4">
    <source>
        <dbReference type="Google" id="ProtNLM"/>
    </source>
</evidence>
<evidence type="ECO:0000256" key="1">
    <source>
        <dbReference type="SAM" id="Phobius"/>
    </source>
</evidence>
<reference evidence="2 3" key="1">
    <citation type="submission" date="2016-04" db="EMBL/GenBank/DDBJ databases">
        <authorList>
            <consortium name="Pathogen Informatics"/>
        </authorList>
    </citation>
    <scope>NUCLEOTIDE SEQUENCE [LARGE SCALE GENOMIC DNA]</scope>
    <source>
        <strain evidence="2 3">H050680373</strain>
    </source>
</reference>
<feature type="transmembrane region" description="Helical" evidence="1">
    <location>
        <begin position="32"/>
        <end position="49"/>
    </location>
</feature>
<keyword evidence="3" id="KW-1185">Reference proteome</keyword>